<evidence type="ECO:0000313" key="1">
    <source>
        <dbReference type="EMBL" id="DAE32872.1"/>
    </source>
</evidence>
<proteinExistence type="predicted"/>
<name>A0A8S5RNE6_9VIRU</name>
<organism evidence="1">
    <name type="scientific">virus sp. ctBS918</name>
    <dbReference type="NCBI Taxonomy" id="2825807"/>
    <lineage>
        <taxon>Viruses</taxon>
    </lineage>
</organism>
<sequence>MIRERNKNMSNLIASATTKEELEKMINEYYFSNNYIITEDNKIYNMKKEIYLERVQVTFKRNRWRFERI</sequence>
<accession>A0A8S5RNE6</accession>
<reference evidence="1" key="1">
    <citation type="journal article" date="2021" name="Proc. Natl. Acad. Sci. U.S.A.">
        <title>A Catalog of Tens of Thousands of Viruses from Human Metagenomes Reveals Hidden Associations with Chronic Diseases.</title>
        <authorList>
            <person name="Tisza M.J."/>
            <person name="Buck C.B."/>
        </authorList>
    </citation>
    <scope>NUCLEOTIDE SEQUENCE</scope>
    <source>
        <strain evidence="1">CtBS918</strain>
    </source>
</reference>
<protein>
    <submittedName>
        <fullName evidence="1">Uncharacterized protein</fullName>
    </submittedName>
</protein>
<dbReference type="EMBL" id="BK059130">
    <property type="protein sequence ID" value="DAE32872.1"/>
    <property type="molecule type" value="Genomic_DNA"/>
</dbReference>